<dbReference type="EMBL" id="CAMXCT010000066">
    <property type="protein sequence ID" value="CAI3973309.1"/>
    <property type="molecule type" value="Genomic_DNA"/>
</dbReference>
<keyword evidence="6" id="KW-1185">Reference proteome</keyword>
<dbReference type="OrthoDB" id="414640at2759"/>
<evidence type="ECO:0000313" key="6">
    <source>
        <dbReference type="Proteomes" id="UP001152797"/>
    </source>
</evidence>
<dbReference type="GO" id="GO:0003676">
    <property type="term" value="F:nucleic acid binding"/>
    <property type="evidence" value="ECO:0007669"/>
    <property type="project" value="InterPro"/>
</dbReference>
<dbReference type="Proteomes" id="UP001152797">
    <property type="component" value="Unassembled WGS sequence"/>
</dbReference>
<gene>
    <name evidence="3" type="ORF">C1SCF055_LOCUS1828</name>
</gene>
<dbReference type="InterPro" id="IPR001584">
    <property type="entry name" value="Integrase_cat-core"/>
</dbReference>
<dbReference type="InterPro" id="IPR050951">
    <property type="entry name" value="Retrovirus_Pol_polyprotein"/>
</dbReference>
<organism evidence="3">
    <name type="scientific">Cladocopium goreaui</name>
    <dbReference type="NCBI Taxonomy" id="2562237"/>
    <lineage>
        <taxon>Eukaryota</taxon>
        <taxon>Sar</taxon>
        <taxon>Alveolata</taxon>
        <taxon>Dinophyceae</taxon>
        <taxon>Suessiales</taxon>
        <taxon>Symbiodiniaceae</taxon>
        <taxon>Cladocopium</taxon>
    </lineage>
</organism>
<name>A0A9P1FDW7_9DINO</name>
<dbReference type="EMBL" id="CAMXCT020000066">
    <property type="protein sequence ID" value="CAL1126684.1"/>
    <property type="molecule type" value="Genomic_DNA"/>
</dbReference>
<feature type="compositionally biased region" description="Basic and acidic residues" evidence="1">
    <location>
        <begin position="1833"/>
        <end position="1845"/>
    </location>
</feature>
<feature type="region of interest" description="Disordered" evidence="1">
    <location>
        <begin position="241"/>
        <end position="266"/>
    </location>
</feature>
<dbReference type="InterPro" id="IPR013103">
    <property type="entry name" value="RVT_2"/>
</dbReference>
<dbReference type="Pfam" id="PF07727">
    <property type="entry name" value="RVT_2"/>
    <property type="match status" value="1"/>
</dbReference>
<sequence length="2510" mass="279284">MAEANGDAGGQSGSWYRVPTWDGSPATWREFRREMKWWLHSLDLKSTAKYNLAARWLIRQTGIVRQRGEEFDPDELAYKPAEMGVDPESGEEVELVPADYLCGLNKLLNALESINGRTQLDKRGELRQQFYVDLRRKAGERTSEFSTRFRTLVADLKSEGVIIQDAELGWFLREKLGLDPLRRQLLDTALQGDESYGRIEAEILRLFKDLHQSDPLYRKAPQDGFRPKLTVRRMFDFNRSGGVSSATSTAPSRSLPSSSGSSWKRPMSAAASSVGYRRALVTEAEQEPEAEVDEVYETAAEEPVAEDAPALEEYLMNEAEVFAAELKDAEECGIDAQVLEELEADFEQAAETLVTMKEARSRLNEIRKDRGFNKGGPGSTKGNVNVPSSKKASGKHPCFDCGLHGHWAGDKECQQPGAGLARKTSVAAAKQKPRQVRISEACHADHLPDGHIESDPKVDLVGKSQDLHEASVVSHDGLFGMPLDQALFATTPSREHSTLASVSTLQVLADDKHLVGALDSACNRTCAGPQWLDGYMLELRRMSPSWIMDLIESHDEQENFRFGNGGLVTSSRRWRVPALVSGKLILIWISVVPVGTLGCLLGRDSLDAVGGVLDFAAKTLQCTFLSAEVPPQRLDQMSAGHFILPLIPKGWPRAISGRWRKCGLDGIIELQMAPQQWLDRKLSSRISSSSVCSHDQMIAEDCGSAAAVHEVLSANCDFVVQDMSVLTDHDSSRQHPLQEVCYADPRDLCEVRQRGARLGFAVYRWRRFIMRLLGRYAWHAQSLQLWLLQRSYLRFLPFPYPSIASVEDWKFQAKTMADQLVMVPDDWRRARDMDLFTSQNLLEMSRFRDRVGWKFAFMEDSILSGLMAVKATRGVSTKLKTAALAEARMSVEKEKKQGQQMEAARELIGPRGGLPTLKTDLIKLALLCDVEVKESDTVPMLQAKIRPVVATIRNAEPKTAAKASTRSSKPEVSTTRELTSQAAGSEQPAVESMRSMSPELMTQAQMSTMLDSRLHSAILEQDQRLQTMMAQVMVHIEERFKHMPQVKIQTAANVKPGVRQMITQAWQRHRRDQLAVSTNAAEINEIFHTTWLSEMKEFANESFVTVIDLPNPFVTEVYTDTEPIAKAAVRAGLNVGENLTLASGWDFHLKSHRQAALQRLRREKPYAVILAFPCGPWSPLHHLNPPLDLSAMRAASLELIEFAIEVADLQSRQGRHFLMENPKPSLAWKQPCLKKFLERPGCLSIDVDMCRFGLKGPGGGLHRKSTKLVTRAQALISHFIGRTCQRDHEHEPVIGGSKITSAAGHYSKAFSEAVIKAFQDQFDFETLQCFQNQPDSKESPEDDEVEVNLVDFEALGLEAGESDDSLEVGPLDEKLVIPSEIKNAVYRLHTNTGHRSPKRLARALLISGAPHAAVVAAKNLQCSICKERRSPKPRPPGGLPPPREVGQQIHVDLVLLEDSLRRSYVIAHATDNVSRYQAAKVIKDKSTASVIHFLKTHWQPLLGWPQTIVADQGREFISAEFGDWCDSQSIYLYHIGVGAPWQNGVAERSGGTLKALVGAITQSNAVSTFAEMEEAVGEAVMAYNSDINEHGVAPIQLVTGRIPTPVGDVLNNFSKRLVEHSLLESSTSLERQLAVRQTARLAMLRLHYSRGLRQPELARSRESVAVEAPQPGDLVFFWRAQKYQSRKDGGTPGTPSRRRLQLKRWHGPALLVAREGRDGDEFSSNCFVSFRGQLTKCPTEHVRKASSLESIAAGSWEAAIDEVIQAAVRDASNREQPSVNPGAVPPEVPMDFLQERLSQHCNQLQAVKSLQVTVPSSPTPSLRSNVLARARQLDDEARGQKRAADDALSPGQVSPTDAGEQGEHVPAHEVPVPADEQATFEVCAGLTMTHDQIQALAAERTDVHPLLRLACLADLDRREYQWSKMDSEQKKLWGDAALTGWNAYIDNQAIQVLSVQESDRVRKDLARRKELDRILVPRFVCTDKNDGLRTKSHPLPVKASSRLVAPGFQDRANLEGTLRRDSPTGSRLSQHLLFAIAAWNHLWTLISADVKSAFLKGDPYVDRELYLTKTKEKMSPPLPIGPGQLCRVLKGIFGLSDAPRQWWLRLSRSMRSHGWRRSIIDAASWFFWEIVDGVDRLAGMIVAHVDDLLFTGNSKAEQSLRAIGAELGFGSLDVGSFTWCGKHIRRAEDHTIRLSMTAYHTNLTEVVIAKHRKSNPEDALDKFELKQLRALLGSLQWLVAQIRFDMSFCVSSLQGENPPTIGTLIRANAAVREFKRTGNFELVFRPIDYMSAGICIVSDAALGNVKLNGSAVGSPTERVYSQACYFCLLCEDTMLQGKQGSFNILDARSHRIPQVCRSTYSAETLAAEEAMDVGQLFRGMIAMVRVKDLTEKEADAASDAISMVTVVDAKDVHDKGNSDTSSFGSQKSLAFSIAWMRSVLRRPNTALKWTATENMWVDAGTKEMDLSHLRKIMEMGSWCITYSPQFVKQVFKARTAKPLVKSSTCVEFPE</sequence>
<dbReference type="EMBL" id="CAMXCT030000066">
    <property type="protein sequence ID" value="CAL4760621.1"/>
    <property type="molecule type" value="Genomic_DNA"/>
</dbReference>
<evidence type="ECO:0000313" key="5">
    <source>
        <dbReference type="EMBL" id="CAL4760621.1"/>
    </source>
</evidence>
<feature type="region of interest" description="Disordered" evidence="1">
    <location>
        <begin position="1833"/>
        <end position="1864"/>
    </location>
</feature>
<feature type="region of interest" description="Disordered" evidence="1">
    <location>
        <begin position="956"/>
        <end position="992"/>
    </location>
</feature>
<dbReference type="Gene3D" id="3.30.420.10">
    <property type="entry name" value="Ribonuclease H-like superfamily/Ribonuclease H"/>
    <property type="match status" value="1"/>
</dbReference>
<dbReference type="GO" id="GO:0015074">
    <property type="term" value="P:DNA integration"/>
    <property type="evidence" value="ECO:0007669"/>
    <property type="project" value="InterPro"/>
</dbReference>
<feature type="compositionally biased region" description="Polar residues" evidence="1">
    <location>
        <begin position="380"/>
        <end position="389"/>
    </location>
</feature>
<feature type="compositionally biased region" description="Polar residues" evidence="1">
    <location>
        <begin position="962"/>
        <end position="984"/>
    </location>
</feature>
<evidence type="ECO:0000256" key="1">
    <source>
        <dbReference type="SAM" id="MobiDB-lite"/>
    </source>
</evidence>
<dbReference type="InterPro" id="IPR012337">
    <property type="entry name" value="RNaseH-like_sf"/>
</dbReference>
<feature type="compositionally biased region" description="Low complexity" evidence="1">
    <location>
        <begin position="244"/>
        <end position="262"/>
    </location>
</feature>
<proteinExistence type="predicted"/>
<dbReference type="PROSITE" id="PS50994">
    <property type="entry name" value="INTEGRASE"/>
    <property type="match status" value="1"/>
</dbReference>
<comment type="caution">
    <text evidence="3">The sequence shown here is derived from an EMBL/GenBank/DDBJ whole genome shotgun (WGS) entry which is preliminary data.</text>
</comment>
<accession>A0A9P1FDW7</accession>
<feature type="region of interest" description="Disordered" evidence="1">
    <location>
        <begin position="368"/>
        <end position="389"/>
    </location>
</feature>
<dbReference type="InterPro" id="IPR036397">
    <property type="entry name" value="RNaseH_sf"/>
</dbReference>
<protein>
    <submittedName>
        <fullName evidence="5">Gypsy retrotransposon integrase-like protein 1</fullName>
    </submittedName>
</protein>
<evidence type="ECO:0000313" key="3">
    <source>
        <dbReference type="EMBL" id="CAI3973309.1"/>
    </source>
</evidence>
<dbReference type="SUPFAM" id="SSF53098">
    <property type="entry name" value="Ribonuclease H-like"/>
    <property type="match status" value="1"/>
</dbReference>
<evidence type="ECO:0000259" key="2">
    <source>
        <dbReference type="PROSITE" id="PS50994"/>
    </source>
</evidence>
<dbReference type="PANTHER" id="PTHR37984:SF5">
    <property type="entry name" value="PROTEIN NYNRIN-LIKE"/>
    <property type="match status" value="1"/>
</dbReference>
<evidence type="ECO:0000313" key="4">
    <source>
        <dbReference type="EMBL" id="CAL1126684.1"/>
    </source>
</evidence>
<reference evidence="3" key="1">
    <citation type="submission" date="2022-10" db="EMBL/GenBank/DDBJ databases">
        <authorList>
            <person name="Chen Y."/>
            <person name="Dougan E. K."/>
            <person name="Chan C."/>
            <person name="Rhodes N."/>
            <person name="Thang M."/>
        </authorList>
    </citation>
    <scope>NUCLEOTIDE SEQUENCE</scope>
</reference>
<feature type="domain" description="Integrase catalytic" evidence="2">
    <location>
        <begin position="1437"/>
        <end position="1611"/>
    </location>
</feature>
<reference evidence="4" key="2">
    <citation type="submission" date="2024-04" db="EMBL/GenBank/DDBJ databases">
        <authorList>
            <person name="Chen Y."/>
            <person name="Shah S."/>
            <person name="Dougan E. K."/>
            <person name="Thang M."/>
            <person name="Chan C."/>
        </authorList>
    </citation>
    <scope>NUCLEOTIDE SEQUENCE [LARGE SCALE GENOMIC DNA]</scope>
</reference>
<dbReference type="PANTHER" id="PTHR37984">
    <property type="entry name" value="PROTEIN CBG26694"/>
    <property type="match status" value="1"/>
</dbReference>